<reference evidence="1" key="1">
    <citation type="journal article" date="2020" name="Nature">
        <title>Giant virus diversity and host interactions through global metagenomics.</title>
        <authorList>
            <person name="Schulz F."/>
            <person name="Roux S."/>
            <person name="Paez-Espino D."/>
            <person name="Jungbluth S."/>
            <person name="Walsh D.A."/>
            <person name="Denef V.J."/>
            <person name="McMahon K.D."/>
            <person name="Konstantinidis K.T."/>
            <person name="Eloe-Fadrosh E.A."/>
            <person name="Kyrpides N.C."/>
            <person name="Woyke T."/>
        </authorList>
    </citation>
    <scope>NUCLEOTIDE SEQUENCE</scope>
    <source>
        <strain evidence="1">GVMAG-S-1039698-54</strain>
    </source>
</reference>
<sequence length="151" mass="18004">MTITEEKAQQDLNFIIKYINNHENKQGIISMFMKGPPKGKGHMWCCTQEGGPEYYWNYEEADGLKEIRNLVLNKGWGYYCIGFMMRKIQTEIKKNVFRKSPPLYDENKDVENPEEIVMEYEDEPQTDIDSKFYKERFAIHVAQNYLNKNNR</sequence>
<evidence type="ECO:0000313" key="1">
    <source>
        <dbReference type="EMBL" id="QHS80053.1"/>
    </source>
</evidence>
<protein>
    <submittedName>
        <fullName evidence="1">Uncharacterized protein</fullName>
    </submittedName>
</protein>
<dbReference type="AlphaFoldDB" id="A0A6C0AKQ4"/>
<organism evidence="1">
    <name type="scientific">viral metagenome</name>
    <dbReference type="NCBI Taxonomy" id="1070528"/>
    <lineage>
        <taxon>unclassified sequences</taxon>
        <taxon>metagenomes</taxon>
        <taxon>organismal metagenomes</taxon>
    </lineage>
</organism>
<accession>A0A6C0AKQ4</accession>
<name>A0A6C0AKQ4_9ZZZZ</name>
<proteinExistence type="predicted"/>
<dbReference type="EMBL" id="MN740675">
    <property type="protein sequence ID" value="QHS80053.1"/>
    <property type="molecule type" value="Genomic_DNA"/>
</dbReference>